<proteinExistence type="predicted"/>
<evidence type="ECO:0000313" key="2">
    <source>
        <dbReference type="EMBL" id="VDN31557.1"/>
    </source>
</evidence>
<evidence type="ECO:0000256" key="1">
    <source>
        <dbReference type="SAM" id="Phobius"/>
    </source>
</evidence>
<protein>
    <submittedName>
        <fullName evidence="2">Uncharacterized protein</fullName>
    </submittedName>
</protein>
<name>A0A3P7NAW0_DIBLA</name>
<dbReference type="AlphaFoldDB" id="A0A3P7NAW0"/>
<feature type="transmembrane region" description="Helical" evidence="1">
    <location>
        <begin position="78"/>
        <end position="99"/>
    </location>
</feature>
<accession>A0A3P7NAW0</accession>
<keyword evidence="1" id="KW-1133">Transmembrane helix</keyword>
<gene>
    <name evidence="2" type="ORF">DILT_LOCUS15778</name>
</gene>
<dbReference type="OrthoDB" id="6276621at2759"/>
<keyword evidence="1" id="KW-0472">Membrane</keyword>
<keyword evidence="1" id="KW-0812">Transmembrane</keyword>
<evidence type="ECO:0000313" key="3">
    <source>
        <dbReference type="Proteomes" id="UP000281553"/>
    </source>
</evidence>
<keyword evidence="3" id="KW-1185">Reference proteome</keyword>
<dbReference type="Proteomes" id="UP000281553">
    <property type="component" value="Unassembled WGS sequence"/>
</dbReference>
<reference evidence="2 3" key="1">
    <citation type="submission" date="2018-11" db="EMBL/GenBank/DDBJ databases">
        <authorList>
            <consortium name="Pathogen Informatics"/>
        </authorList>
    </citation>
    <scope>NUCLEOTIDE SEQUENCE [LARGE SCALE GENOMIC DNA]</scope>
</reference>
<organism evidence="2 3">
    <name type="scientific">Dibothriocephalus latus</name>
    <name type="common">Fish tapeworm</name>
    <name type="synonym">Diphyllobothrium latum</name>
    <dbReference type="NCBI Taxonomy" id="60516"/>
    <lineage>
        <taxon>Eukaryota</taxon>
        <taxon>Metazoa</taxon>
        <taxon>Spiralia</taxon>
        <taxon>Lophotrochozoa</taxon>
        <taxon>Platyhelminthes</taxon>
        <taxon>Cestoda</taxon>
        <taxon>Eucestoda</taxon>
        <taxon>Diphyllobothriidea</taxon>
        <taxon>Diphyllobothriidae</taxon>
        <taxon>Dibothriocephalus</taxon>
    </lineage>
</organism>
<dbReference type="EMBL" id="UYRU01081012">
    <property type="protein sequence ID" value="VDN31557.1"/>
    <property type="molecule type" value="Genomic_DNA"/>
</dbReference>
<sequence>MSSSTPIVSSDGSCQYSVNVSAMDSFHLSAAMPLGAAEVMEEKEEVTKLKPDGDPSIKLNPNAVSPRQLVDYAASEQLLQLCFISVFLLIIIFFPLRALTHPPSLLKFSISSFLLSP</sequence>